<dbReference type="Gene3D" id="3.30.200.20">
    <property type="entry name" value="Phosphorylase Kinase, domain 1"/>
    <property type="match status" value="1"/>
</dbReference>
<dbReference type="Gene3D" id="1.10.510.10">
    <property type="entry name" value="Transferase(Phosphotransferase) domain 1"/>
    <property type="match status" value="1"/>
</dbReference>
<dbReference type="InterPro" id="IPR011009">
    <property type="entry name" value="Kinase-like_dom_sf"/>
</dbReference>
<dbReference type="GO" id="GO:0044773">
    <property type="term" value="P:mitotic DNA damage checkpoint signaling"/>
    <property type="evidence" value="ECO:0007669"/>
    <property type="project" value="TreeGrafter"/>
</dbReference>
<keyword evidence="2" id="KW-0418">Kinase</keyword>
<dbReference type="GO" id="GO:0005524">
    <property type="term" value="F:ATP binding"/>
    <property type="evidence" value="ECO:0007669"/>
    <property type="project" value="InterPro"/>
</dbReference>
<proteinExistence type="predicted"/>
<protein>
    <submittedName>
        <fullName evidence="2">Kinase-like protein</fullName>
    </submittedName>
</protein>
<reference evidence="2 3" key="1">
    <citation type="submission" date="2016-07" db="EMBL/GenBank/DDBJ databases">
        <title>Draft genome of the white-rot fungus Obba rivulosa 3A-2.</title>
        <authorList>
            <consortium name="DOE Joint Genome Institute"/>
            <person name="Miettinen O."/>
            <person name="Riley R."/>
            <person name="Acob R."/>
            <person name="Barry K."/>
            <person name="Cullen D."/>
            <person name="De Vries R."/>
            <person name="Hainaut M."/>
            <person name="Hatakka A."/>
            <person name="Henrissat B."/>
            <person name="Hilden K."/>
            <person name="Kuo R."/>
            <person name="Labutti K."/>
            <person name="Lipzen A."/>
            <person name="Makela M.R."/>
            <person name="Sandor L."/>
            <person name="Spatafora J.W."/>
            <person name="Grigoriev I.V."/>
            <person name="Hibbett D.S."/>
        </authorList>
    </citation>
    <scope>NUCLEOTIDE SEQUENCE [LARGE SCALE GENOMIC DNA]</scope>
    <source>
        <strain evidence="2 3">3A-2</strain>
    </source>
</reference>
<dbReference type="SUPFAM" id="SSF56112">
    <property type="entry name" value="Protein kinase-like (PK-like)"/>
    <property type="match status" value="1"/>
</dbReference>
<keyword evidence="2" id="KW-0808">Transferase</keyword>
<dbReference type="OrthoDB" id="1668230at2759"/>
<evidence type="ECO:0000259" key="1">
    <source>
        <dbReference type="PROSITE" id="PS50011"/>
    </source>
</evidence>
<organism evidence="2 3">
    <name type="scientific">Obba rivulosa</name>
    <dbReference type="NCBI Taxonomy" id="1052685"/>
    <lineage>
        <taxon>Eukaryota</taxon>
        <taxon>Fungi</taxon>
        <taxon>Dikarya</taxon>
        <taxon>Basidiomycota</taxon>
        <taxon>Agaricomycotina</taxon>
        <taxon>Agaricomycetes</taxon>
        <taxon>Polyporales</taxon>
        <taxon>Gelatoporiaceae</taxon>
        <taxon>Obba</taxon>
    </lineage>
</organism>
<dbReference type="EMBL" id="KV722492">
    <property type="protein sequence ID" value="OCH87263.1"/>
    <property type="molecule type" value="Genomic_DNA"/>
</dbReference>
<dbReference type="GO" id="GO:0005634">
    <property type="term" value="C:nucleus"/>
    <property type="evidence" value="ECO:0007669"/>
    <property type="project" value="TreeGrafter"/>
</dbReference>
<evidence type="ECO:0000313" key="3">
    <source>
        <dbReference type="Proteomes" id="UP000250043"/>
    </source>
</evidence>
<evidence type="ECO:0000313" key="2">
    <source>
        <dbReference type="EMBL" id="OCH87263.1"/>
    </source>
</evidence>
<dbReference type="PANTHER" id="PTHR44167">
    <property type="entry name" value="OVARIAN-SPECIFIC SERINE/THREONINE-PROTEIN KINASE LOK-RELATED"/>
    <property type="match status" value="1"/>
</dbReference>
<dbReference type="GO" id="GO:0004674">
    <property type="term" value="F:protein serine/threonine kinase activity"/>
    <property type="evidence" value="ECO:0007669"/>
    <property type="project" value="TreeGrafter"/>
</dbReference>
<dbReference type="Pfam" id="PF00069">
    <property type="entry name" value="Pkinase"/>
    <property type="match status" value="1"/>
</dbReference>
<dbReference type="AlphaFoldDB" id="A0A8E2AN42"/>
<name>A0A8E2AN42_9APHY</name>
<accession>A0A8E2AN42</accession>
<sequence length="636" mass="71709">MFSFNLRVFITSLFAPTPDEDVANSSSDSPIADRLPSLAQSRSRTALEFIQSCVLRCLLLQSFETTRIGYLRKDAVEDRLASSTYGSFTQVVGNVGLYATGRLWPIPCAILHMLLFCPDFQLSPIRFGPTDPSFWASAAYKCSSSATSPSSSIRSVSSTATRAFSPALSAWDDDIDSVKFQPNGWESGSRPDVVVFALDVLEVKETFLSRRELKHVERHSPVLAPAESIVLWSPFGDGYLVQCVLGDGSQGRVLLVEEAQSHEYYALKVVPKRLQYSWPTGRAEVLVEMDCMKLALEKELPFVMPLIRSWDDEEYVYFVMPFCPQTLHHRLVKGPINPEEARRIAAELILALRDLHRLRIAHRDIKPENIFITPNGRILLGDLGFAYQGPQDEQTSFYEHLIITDILGTAGYFAPEVIDMDHPTGEYTCKADLYSAGLVLFQVFTGRVTPYYDGEDMGAQWDQIVADPYGWAQDVQDELQFDFLYHMLALEPEERLTAEELLNHPYFTSAAPPADVAGVTSDFEQQSSSGFDWTVLCEHKCSGLEMPPFEGPRHDMEYRLSTEDAKFVATRDQQNCFDEQIYVDATLDASGQPSDFLYKCPPDREVNPHHGRFSSAWELPFTWREGRPVTTYASYL</sequence>
<dbReference type="PANTHER" id="PTHR44167:SF24">
    <property type="entry name" value="SERINE_THREONINE-PROTEIN KINASE CHK2"/>
    <property type="match status" value="1"/>
</dbReference>
<feature type="domain" description="Protein kinase" evidence="1">
    <location>
        <begin position="239"/>
        <end position="507"/>
    </location>
</feature>
<dbReference type="SMART" id="SM00220">
    <property type="entry name" value="S_TKc"/>
    <property type="match status" value="1"/>
</dbReference>
<dbReference type="InterPro" id="IPR008271">
    <property type="entry name" value="Ser/Thr_kinase_AS"/>
</dbReference>
<dbReference type="Proteomes" id="UP000250043">
    <property type="component" value="Unassembled WGS sequence"/>
</dbReference>
<keyword evidence="3" id="KW-1185">Reference proteome</keyword>
<dbReference type="PROSITE" id="PS00108">
    <property type="entry name" value="PROTEIN_KINASE_ST"/>
    <property type="match status" value="1"/>
</dbReference>
<gene>
    <name evidence="2" type="ORF">OBBRIDRAFT_837533</name>
</gene>
<dbReference type="PROSITE" id="PS50011">
    <property type="entry name" value="PROTEIN_KINASE_DOM"/>
    <property type="match status" value="1"/>
</dbReference>
<dbReference type="InterPro" id="IPR000719">
    <property type="entry name" value="Prot_kinase_dom"/>
</dbReference>